<proteinExistence type="predicted"/>
<dbReference type="InterPro" id="IPR036397">
    <property type="entry name" value="RNaseH_sf"/>
</dbReference>
<dbReference type="InterPro" id="IPR038717">
    <property type="entry name" value="Tc1-like_DDE_dom"/>
</dbReference>
<organism evidence="2 3">
    <name type="scientific">Candidatus Amunia macphersoniae</name>
    <dbReference type="NCBI Taxonomy" id="3127014"/>
    <lineage>
        <taxon>Bacteria</taxon>
        <taxon>Bacillati</taxon>
        <taxon>Candidatus Dormiibacterota</taxon>
        <taxon>Candidatus Dormibacteria</taxon>
        <taxon>Candidatus Aeolococcales</taxon>
        <taxon>Candidatus Aeolococcaceae</taxon>
        <taxon>Candidatus Amunia</taxon>
    </lineage>
</organism>
<evidence type="ECO:0000313" key="2">
    <source>
        <dbReference type="EMBL" id="MBJ7609467.1"/>
    </source>
</evidence>
<evidence type="ECO:0000313" key="3">
    <source>
        <dbReference type="Proteomes" id="UP000614410"/>
    </source>
</evidence>
<comment type="caution">
    <text evidence="2">The sequence shown here is derived from an EMBL/GenBank/DDBJ whole genome shotgun (WGS) entry which is preliminary data.</text>
</comment>
<gene>
    <name evidence="2" type="ORF">JF887_08565</name>
</gene>
<name>A0A934KQT2_9BACT</name>
<sequence length="122" mass="13971">MRAYPRQLLHVVVDNASSHKTPDVQQWLRRHRRVHLHFTPTGSSWLNQVETWFSILSRRAIRRGVFRSLSTLIAAIQRCSWTAGTTAASHSSWVKSAEQILAELTVNVPMRRSTSPDLSRVI</sequence>
<protein>
    <submittedName>
        <fullName evidence="2">Transposase</fullName>
    </submittedName>
</protein>
<dbReference type="EMBL" id="JAEKNN010000046">
    <property type="protein sequence ID" value="MBJ7609467.1"/>
    <property type="molecule type" value="Genomic_DNA"/>
</dbReference>
<accession>A0A934KQT2</accession>
<evidence type="ECO:0000259" key="1">
    <source>
        <dbReference type="Pfam" id="PF13358"/>
    </source>
</evidence>
<reference evidence="2 3" key="1">
    <citation type="submission" date="2020-10" db="EMBL/GenBank/DDBJ databases">
        <title>Ca. Dormibacterota MAGs.</title>
        <authorList>
            <person name="Montgomery K."/>
        </authorList>
    </citation>
    <scope>NUCLEOTIDE SEQUENCE [LARGE SCALE GENOMIC DNA]</scope>
    <source>
        <strain evidence="2">Mitchell_Peninsula_5</strain>
    </source>
</reference>
<dbReference type="GO" id="GO:0003676">
    <property type="term" value="F:nucleic acid binding"/>
    <property type="evidence" value="ECO:0007669"/>
    <property type="project" value="InterPro"/>
</dbReference>
<dbReference type="Gene3D" id="3.30.420.10">
    <property type="entry name" value="Ribonuclease H-like superfamily/Ribonuclease H"/>
    <property type="match status" value="1"/>
</dbReference>
<feature type="domain" description="Tc1-like transposase DDE" evidence="1">
    <location>
        <begin position="4"/>
        <end position="73"/>
    </location>
</feature>
<dbReference type="Proteomes" id="UP000614410">
    <property type="component" value="Unassembled WGS sequence"/>
</dbReference>
<dbReference type="AlphaFoldDB" id="A0A934KQT2"/>
<dbReference type="Pfam" id="PF13358">
    <property type="entry name" value="DDE_3"/>
    <property type="match status" value="1"/>
</dbReference>